<evidence type="ECO:0000313" key="6">
    <source>
        <dbReference type="Proteomes" id="UP000048600"/>
    </source>
</evidence>
<evidence type="ECO:0000313" key="4">
    <source>
        <dbReference type="Proteomes" id="UP000039021"/>
    </source>
</evidence>
<organism evidence="2 6">
    <name type="scientific">Mycobacterium tuberculosis</name>
    <dbReference type="NCBI Taxonomy" id="1773"/>
    <lineage>
        <taxon>Bacteria</taxon>
        <taxon>Bacillati</taxon>
        <taxon>Actinomycetota</taxon>
        <taxon>Actinomycetes</taxon>
        <taxon>Mycobacteriales</taxon>
        <taxon>Mycobacteriaceae</taxon>
        <taxon>Mycobacterium</taxon>
        <taxon>Mycobacterium tuberculosis complex</taxon>
    </lineage>
</organism>
<dbReference type="EMBL" id="CSAJ01000302">
    <property type="protein sequence ID" value="COW33473.1"/>
    <property type="molecule type" value="Genomic_DNA"/>
</dbReference>
<dbReference type="Proteomes" id="UP000044938">
    <property type="component" value="Unassembled WGS sequence"/>
</dbReference>
<name>A0A655J5B0_MYCTX</name>
<proteinExistence type="predicted"/>
<evidence type="ECO:0000313" key="3">
    <source>
        <dbReference type="EMBL" id="COY56894.1"/>
    </source>
</evidence>
<reference evidence="4 5" key="1">
    <citation type="submission" date="2015-03" db="EMBL/GenBank/DDBJ databases">
        <authorList>
            <consortium name="Pathogen Informatics"/>
        </authorList>
    </citation>
    <scope>NUCLEOTIDE SEQUENCE [LARGE SCALE GENOMIC DNA]</scope>
    <source>
        <strain evidence="1 5">M09401471</strain>
        <strain evidence="4">N09902308</strain>
        <strain evidence="2 6">P00601463</strain>
    </source>
</reference>
<dbReference type="Proteomes" id="UP000039021">
    <property type="component" value="Unassembled WGS sequence"/>
</dbReference>
<reference evidence="3" key="2">
    <citation type="submission" date="2015-03" db="EMBL/GenBank/DDBJ databases">
        <authorList>
            <consortium name="Pathogen Informatics"/>
            <person name="Murphy D."/>
        </authorList>
    </citation>
    <scope>NUCLEOTIDE SEQUENCE</scope>
    <source>
        <strain evidence="3">N09902308</strain>
    </source>
</reference>
<gene>
    <name evidence="1" type="ORF">ERS007720_02382</name>
    <name evidence="3" type="ORF">ERS007739_02811</name>
    <name evidence="2" type="ORF">ERS007741_02547</name>
</gene>
<dbReference type="AlphaFoldDB" id="A0A655J5B0"/>
<sequence length="55" mass="5726">MHIGVTCISLICISQVVVCQLRNSTITLFWDERAVLSGSAGGNAAASVPFTGSDQ</sequence>
<protein>
    <submittedName>
        <fullName evidence="2">Uncharacterized protein</fullName>
    </submittedName>
</protein>
<accession>A0A655J5B0</accession>
<dbReference type="EMBL" id="CHKL01000301">
    <property type="protein sequence ID" value="COW46442.1"/>
    <property type="molecule type" value="Genomic_DNA"/>
</dbReference>
<evidence type="ECO:0000313" key="5">
    <source>
        <dbReference type="Proteomes" id="UP000044938"/>
    </source>
</evidence>
<evidence type="ECO:0000313" key="1">
    <source>
        <dbReference type="EMBL" id="COW33473.1"/>
    </source>
</evidence>
<evidence type="ECO:0000313" key="2">
    <source>
        <dbReference type="EMBL" id="COW46442.1"/>
    </source>
</evidence>
<dbReference type="EMBL" id="CSBK01001346">
    <property type="protein sequence ID" value="COY56894.1"/>
    <property type="molecule type" value="Genomic_DNA"/>
</dbReference>
<dbReference type="Proteomes" id="UP000048600">
    <property type="component" value="Unassembled WGS sequence"/>
</dbReference>